<dbReference type="Proteomes" id="UP000789595">
    <property type="component" value="Unassembled WGS sequence"/>
</dbReference>
<feature type="region of interest" description="Disordered" evidence="1">
    <location>
        <begin position="33"/>
        <end position="121"/>
    </location>
</feature>
<evidence type="ECO:0000313" key="4">
    <source>
        <dbReference type="Proteomes" id="UP000789595"/>
    </source>
</evidence>
<proteinExistence type="predicted"/>
<dbReference type="EMBL" id="CAKKNE010000001">
    <property type="protein sequence ID" value="CAH0366345.1"/>
    <property type="molecule type" value="Genomic_DNA"/>
</dbReference>
<feature type="compositionally biased region" description="Low complexity" evidence="1">
    <location>
        <begin position="77"/>
        <end position="104"/>
    </location>
</feature>
<gene>
    <name evidence="3" type="ORF">PECAL_1P28340</name>
</gene>
<name>A0A8J2WFF0_9STRA</name>
<evidence type="ECO:0000313" key="3">
    <source>
        <dbReference type="EMBL" id="CAH0366345.1"/>
    </source>
</evidence>
<evidence type="ECO:0000256" key="1">
    <source>
        <dbReference type="SAM" id="MobiDB-lite"/>
    </source>
</evidence>
<feature type="transmembrane region" description="Helical" evidence="2">
    <location>
        <begin position="163"/>
        <end position="187"/>
    </location>
</feature>
<keyword evidence="2" id="KW-1133">Transmembrane helix</keyword>
<keyword evidence="2" id="KW-0812">Transmembrane</keyword>
<keyword evidence="2" id="KW-0472">Membrane</keyword>
<reference evidence="3" key="1">
    <citation type="submission" date="2021-11" db="EMBL/GenBank/DDBJ databases">
        <authorList>
            <consortium name="Genoscope - CEA"/>
            <person name="William W."/>
        </authorList>
    </citation>
    <scope>NUCLEOTIDE SEQUENCE</scope>
</reference>
<feature type="compositionally biased region" description="Basic residues" evidence="1">
    <location>
        <begin position="105"/>
        <end position="120"/>
    </location>
</feature>
<evidence type="ECO:0000256" key="2">
    <source>
        <dbReference type="SAM" id="Phobius"/>
    </source>
</evidence>
<keyword evidence="4" id="KW-1185">Reference proteome</keyword>
<dbReference type="AlphaFoldDB" id="A0A8J2WFF0"/>
<sequence>KHYVSEEENTSKAPRCRARFAAARSVGALRCANASAARSSSAVRRAASSSAVASTARPKARQRFTRSAAATALPEPGGSASIGTSRRRASSTTPSSSARGSASSHKAHQRTPSRSRRRVNALRPTITSVLRRAGSAFATARAVSGGASVYGASRSRLCSALRLLAFFVTALLSADICALHCCTFWWLSPRQASSASSAGPLPRV</sequence>
<comment type="caution">
    <text evidence="3">The sequence shown here is derived from an EMBL/GenBank/DDBJ whole genome shotgun (WGS) entry which is preliminary data.</text>
</comment>
<accession>A0A8J2WFF0</accession>
<feature type="non-terminal residue" evidence="3">
    <location>
        <position position="1"/>
    </location>
</feature>
<feature type="compositionally biased region" description="Low complexity" evidence="1">
    <location>
        <begin position="34"/>
        <end position="54"/>
    </location>
</feature>
<organism evidence="3 4">
    <name type="scientific">Pelagomonas calceolata</name>
    <dbReference type="NCBI Taxonomy" id="35677"/>
    <lineage>
        <taxon>Eukaryota</taxon>
        <taxon>Sar</taxon>
        <taxon>Stramenopiles</taxon>
        <taxon>Ochrophyta</taxon>
        <taxon>Pelagophyceae</taxon>
        <taxon>Pelagomonadales</taxon>
        <taxon>Pelagomonadaceae</taxon>
        <taxon>Pelagomonas</taxon>
    </lineage>
</organism>
<protein>
    <submittedName>
        <fullName evidence="3">Uncharacterized protein</fullName>
    </submittedName>
</protein>